<evidence type="ECO:0000313" key="3">
    <source>
        <dbReference type="Proteomes" id="UP000433577"/>
    </source>
</evidence>
<gene>
    <name evidence="1" type="ORF">FAZ98_31440</name>
    <name evidence="2" type="ORF">FAZ98_31930</name>
</gene>
<organism evidence="2 3">
    <name type="scientific">Paraburkholderia acidisoli</name>
    <dbReference type="NCBI Taxonomy" id="2571748"/>
    <lineage>
        <taxon>Bacteria</taxon>
        <taxon>Pseudomonadati</taxon>
        <taxon>Pseudomonadota</taxon>
        <taxon>Betaproteobacteria</taxon>
        <taxon>Burkholderiales</taxon>
        <taxon>Burkholderiaceae</taxon>
        <taxon>Paraburkholderia</taxon>
    </lineage>
</organism>
<dbReference type="Proteomes" id="UP000433577">
    <property type="component" value="Chromosome 4"/>
</dbReference>
<proteinExistence type="predicted"/>
<dbReference type="EMBL" id="CP046916">
    <property type="protein sequence ID" value="QGZ66396.1"/>
    <property type="molecule type" value="Genomic_DNA"/>
</dbReference>
<dbReference type="KEGG" id="pacs:FAZ98_31930"/>
<name>A0A7Z2JJ37_9BURK</name>
<keyword evidence="3" id="KW-1185">Reference proteome</keyword>
<protein>
    <submittedName>
        <fullName evidence="2">Uncharacterized protein</fullName>
    </submittedName>
</protein>
<sequence>MSEIIELACFIKCDGGLEIDNADLVLVYEEHMNDRIEIKAKSIVPHVSDAQLVRAIRDALKQRKADSKVEAAQAAAGV</sequence>
<accession>A0A7Z2JJ37</accession>
<dbReference type="KEGG" id="pacs:FAZ98_31440"/>
<reference evidence="2 3" key="1">
    <citation type="submission" date="2019-12" db="EMBL/GenBank/DDBJ databases">
        <title>Paraburkholderia acidiphila 7Q-K02 sp. nov and Paraburkholderia acidisoli DHF22 sp. nov., two strains isolated from forest soil.</title>
        <authorList>
            <person name="Gao Z."/>
            <person name="Qiu L."/>
        </authorList>
    </citation>
    <scope>NUCLEOTIDE SEQUENCE [LARGE SCALE GENOMIC DNA]</scope>
    <source>
        <strain evidence="2 3">DHF22</strain>
    </source>
</reference>
<evidence type="ECO:0000313" key="2">
    <source>
        <dbReference type="EMBL" id="QGZ66396.1"/>
    </source>
</evidence>
<dbReference type="AlphaFoldDB" id="A0A7Z2JJ37"/>
<dbReference type="EMBL" id="CP046916">
    <property type="protein sequence ID" value="QGZ66309.1"/>
    <property type="molecule type" value="Genomic_DNA"/>
</dbReference>
<evidence type="ECO:0000313" key="1">
    <source>
        <dbReference type="EMBL" id="QGZ66309.1"/>
    </source>
</evidence>
<dbReference type="RefSeq" id="WP_158957609.1">
    <property type="nucleotide sequence ID" value="NZ_CP046916.1"/>
</dbReference>